<gene>
    <name evidence="2" type="ORF">AGERDE_LOCUS11206</name>
</gene>
<dbReference type="Gene3D" id="3.40.462.20">
    <property type="match status" value="1"/>
</dbReference>
<proteinExistence type="predicted"/>
<evidence type="ECO:0000313" key="2">
    <source>
        <dbReference type="EMBL" id="CAG8646209.1"/>
    </source>
</evidence>
<dbReference type="PANTHER" id="PTHR32448">
    <property type="entry name" value="OS08G0158400 PROTEIN"/>
    <property type="match status" value="1"/>
</dbReference>
<dbReference type="Pfam" id="PF08031">
    <property type="entry name" value="BBE"/>
    <property type="match status" value="1"/>
</dbReference>
<reference evidence="2" key="1">
    <citation type="submission" date="2021-06" db="EMBL/GenBank/DDBJ databases">
        <authorList>
            <person name="Kallberg Y."/>
            <person name="Tangrot J."/>
            <person name="Rosling A."/>
        </authorList>
    </citation>
    <scope>NUCLEOTIDE SEQUENCE</scope>
    <source>
        <strain evidence="2">MT106</strain>
    </source>
</reference>
<sequence length="239" mass="27109">IAHKFIPAMVKFSAHGTDRITTLTNWAKDRFEFSGIFLGPPSELDKELSEWLSAAPGYTFVTKESRTLFDSVFYFSGEEAIQAVANPVLAPYAFKAKSFFIGPEGLSDEGITFMDEFLKTVNPDCDIFSLMDIFDGAVGRIPKRATAFVHRDVAFGILMLSLWKKPDIAEECKNVINSFGIEFQARYASPHNYQNYIDSDLPNYLYAYYGENLVRLVEIKNIYDPENLFNFPQSIPTKL</sequence>
<evidence type="ECO:0000259" key="1">
    <source>
        <dbReference type="Pfam" id="PF08031"/>
    </source>
</evidence>
<feature type="non-terminal residue" evidence="2">
    <location>
        <position position="1"/>
    </location>
</feature>
<dbReference type="GO" id="GO:0050660">
    <property type="term" value="F:flavin adenine dinucleotide binding"/>
    <property type="evidence" value="ECO:0007669"/>
    <property type="project" value="InterPro"/>
</dbReference>
<dbReference type="Proteomes" id="UP000789831">
    <property type="component" value="Unassembled WGS sequence"/>
</dbReference>
<evidence type="ECO:0000313" key="3">
    <source>
        <dbReference type="Proteomes" id="UP000789831"/>
    </source>
</evidence>
<dbReference type="InterPro" id="IPR012951">
    <property type="entry name" value="BBE"/>
</dbReference>
<feature type="domain" description="Berberine/berberine-like" evidence="1">
    <location>
        <begin position="193"/>
        <end position="236"/>
    </location>
</feature>
<dbReference type="GO" id="GO:0016491">
    <property type="term" value="F:oxidoreductase activity"/>
    <property type="evidence" value="ECO:0007669"/>
    <property type="project" value="InterPro"/>
</dbReference>
<keyword evidence="3" id="KW-1185">Reference proteome</keyword>
<accession>A0A9N9H1N0</accession>
<dbReference type="EMBL" id="CAJVPL010004319">
    <property type="protein sequence ID" value="CAG8646209.1"/>
    <property type="molecule type" value="Genomic_DNA"/>
</dbReference>
<dbReference type="InterPro" id="IPR016169">
    <property type="entry name" value="FAD-bd_PCMH_sub2"/>
</dbReference>
<dbReference type="AlphaFoldDB" id="A0A9N9H1N0"/>
<comment type="caution">
    <text evidence="2">The sequence shown here is derived from an EMBL/GenBank/DDBJ whole genome shotgun (WGS) entry which is preliminary data.</text>
</comment>
<dbReference type="OrthoDB" id="9983560at2759"/>
<protein>
    <submittedName>
        <fullName evidence="2">5849_t:CDS:1</fullName>
    </submittedName>
</protein>
<dbReference type="Gene3D" id="3.30.465.10">
    <property type="match status" value="1"/>
</dbReference>
<name>A0A9N9H1N0_9GLOM</name>
<organism evidence="2 3">
    <name type="scientific">Ambispora gerdemannii</name>
    <dbReference type="NCBI Taxonomy" id="144530"/>
    <lineage>
        <taxon>Eukaryota</taxon>
        <taxon>Fungi</taxon>
        <taxon>Fungi incertae sedis</taxon>
        <taxon>Mucoromycota</taxon>
        <taxon>Glomeromycotina</taxon>
        <taxon>Glomeromycetes</taxon>
        <taxon>Archaeosporales</taxon>
        <taxon>Ambisporaceae</taxon>
        <taxon>Ambispora</taxon>
    </lineage>
</organism>